<name>A0A939GWU1_9BURK</name>
<evidence type="ECO:0000313" key="4">
    <source>
        <dbReference type="Proteomes" id="UP000664731"/>
    </source>
</evidence>
<dbReference type="Proteomes" id="UP000664731">
    <property type="component" value="Unassembled WGS sequence"/>
</dbReference>
<dbReference type="EC" id="2.7.7.65" evidence="1"/>
<evidence type="ECO:0000313" key="3">
    <source>
        <dbReference type="EMBL" id="MBO1250535.1"/>
    </source>
</evidence>
<dbReference type="NCBIfam" id="TIGR00254">
    <property type="entry name" value="GGDEF"/>
    <property type="match status" value="1"/>
</dbReference>
<evidence type="ECO:0000256" key="1">
    <source>
        <dbReference type="ARBA" id="ARBA00012528"/>
    </source>
</evidence>
<dbReference type="PANTHER" id="PTHR45138">
    <property type="entry name" value="REGULATORY COMPONENTS OF SENSORY TRANSDUCTION SYSTEM"/>
    <property type="match status" value="1"/>
</dbReference>
<gene>
    <name evidence="3" type="ORF">J1777_11975</name>
</gene>
<dbReference type="PROSITE" id="PS50887">
    <property type="entry name" value="GGDEF"/>
    <property type="match status" value="1"/>
</dbReference>
<dbReference type="Gene3D" id="3.30.70.270">
    <property type="match status" value="1"/>
</dbReference>
<dbReference type="GO" id="GO:0052621">
    <property type="term" value="F:diguanylate cyclase activity"/>
    <property type="evidence" value="ECO:0007669"/>
    <property type="project" value="UniProtKB-EC"/>
</dbReference>
<dbReference type="InterPro" id="IPR000160">
    <property type="entry name" value="GGDEF_dom"/>
</dbReference>
<accession>A0A939GWU1</accession>
<dbReference type="GO" id="GO:0043709">
    <property type="term" value="P:cell adhesion involved in single-species biofilm formation"/>
    <property type="evidence" value="ECO:0007669"/>
    <property type="project" value="TreeGrafter"/>
</dbReference>
<proteinExistence type="predicted"/>
<dbReference type="PANTHER" id="PTHR45138:SF24">
    <property type="entry name" value="DIGUANYLATE CYCLASE DGCC-RELATED"/>
    <property type="match status" value="1"/>
</dbReference>
<dbReference type="FunFam" id="3.30.70.270:FF:000001">
    <property type="entry name" value="Diguanylate cyclase domain protein"/>
    <property type="match status" value="1"/>
</dbReference>
<dbReference type="SUPFAM" id="SSF55073">
    <property type="entry name" value="Nucleotide cyclase"/>
    <property type="match status" value="1"/>
</dbReference>
<dbReference type="Pfam" id="PF00990">
    <property type="entry name" value="GGDEF"/>
    <property type="match status" value="1"/>
</dbReference>
<feature type="domain" description="GGDEF" evidence="2">
    <location>
        <begin position="73"/>
        <end position="208"/>
    </location>
</feature>
<dbReference type="InterPro" id="IPR029787">
    <property type="entry name" value="Nucleotide_cyclase"/>
</dbReference>
<keyword evidence="4" id="KW-1185">Reference proteome</keyword>
<dbReference type="GO" id="GO:1902201">
    <property type="term" value="P:negative regulation of bacterial-type flagellum-dependent cell motility"/>
    <property type="evidence" value="ECO:0007669"/>
    <property type="project" value="TreeGrafter"/>
</dbReference>
<dbReference type="GO" id="GO:0005886">
    <property type="term" value="C:plasma membrane"/>
    <property type="evidence" value="ECO:0007669"/>
    <property type="project" value="TreeGrafter"/>
</dbReference>
<comment type="caution">
    <text evidence="3">The sequence shown here is derived from an EMBL/GenBank/DDBJ whole genome shotgun (WGS) entry which is preliminary data.</text>
</comment>
<dbReference type="AlphaFoldDB" id="A0A939GWU1"/>
<dbReference type="SMART" id="SM00267">
    <property type="entry name" value="GGDEF"/>
    <property type="match status" value="1"/>
</dbReference>
<sequence>MERLQLSEALALLGDGVRAQLPDAHLHPIDYLQAIIDGLCNVSLRDPLTGATNRRHLMTALEGELDRVARSGDAALLLMVDIDHFKAVNDTYGHNIGDLALKHIALLLHQCVRPMDTLARYGGEEFAIVLPACQPAYGKNVADRIREMVANEPFAISPSQSLPMTVSIGGAYALQWIRSTSELWIERADQQLYHAKNLGRNRVCIEPQPDSTVTAEEKELLFSGLVAPGSAYPETTSIFQVTSSESD</sequence>
<dbReference type="EMBL" id="JAFNME010000031">
    <property type="protein sequence ID" value="MBO1250535.1"/>
    <property type="molecule type" value="Genomic_DNA"/>
</dbReference>
<evidence type="ECO:0000259" key="2">
    <source>
        <dbReference type="PROSITE" id="PS50887"/>
    </source>
</evidence>
<organism evidence="3 4">
    <name type="scientific">Comamonas denitrificans</name>
    <dbReference type="NCBI Taxonomy" id="117506"/>
    <lineage>
        <taxon>Bacteria</taxon>
        <taxon>Pseudomonadati</taxon>
        <taxon>Pseudomonadota</taxon>
        <taxon>Betaproteobacteria</taxon>
        <taxon>Burkholderiales</taxon>
        <taxon>Comamonadaceae</taxon>
        <taxon>Comamonas</taxon>
    </lineage>
</organism>
<dbReference type="InterPro" id="IPR043128">
    <property type="entry name" value="Rev_trsase/Diguanyl_cyclase"/>
</dbReference>
<dbReference type="CDD" id="cd01949">
    <property type="entry name" value="GGDEF"/>
    <property type="match status" value="1"/>
</dbReference>
<protein>
    <recommendedName>
        <fullName evidence="1">diguanylate cyclase</fullName>
        <ecNumber evidence="1">2.7.7.65</ecNumber>
    </recommendedName>
</protein>
<reference evidence="3" key="1">
    <citation type="submission" date="2021-03" db="EMBL/GenBank/DDBJ databases">
        <title>Comamonas denitrificans.</title>
        <authorList>
            <person name="Finster K."/>
        </authorList>
    </citation>
    <scope>NUCLEOTIDE SEQUENCE</scope>
    <source>
        <strain evidence="3">MM2021_4</strain>
    </source>
</reference>
<dbReference type="InterPro" id="IPR050469">
    <property type="entry name" value="Diguanylate_Cyclase"/>
</dbReference>